<evidence type="ECO:0000313" key="1">
    <source>
        <dbReference type="EMBL" id="KAK1718166.1"/>
    </source>
</evidence>
<dbReference type="RefSeq" id="XP_060361166.1">
    <property type="nucleotide sequence ID" value="XM_060514621.1"/>
</dbReference>
<protein>
    <submittedName>
        <fullName evidence="1">Uncharacterized protein</fullName>
    </submittedName>
</protein>
<keyword evidence="2" id="KW-1185">Reference proteome</keyword>
<name>A0AAD8XCD2_GLOAC</name>
<dbReference type="Proteomes" id="UP001244207">
    <property type="component" value="Unassembled WGS sequence"/>
</dbReference>
<accession>A0AAD8XCD2</accession>
<evidence type="ECO:0000313" key="2">
    <source>
        <dbReference type="Proteomes" id="UP001244207"/>
    </source>
</evidence>
<reference evidence="1" key="1">
    <citation type="submission" date="2021-12" db="EMBL/GenBank/DDBJ databases">
        <title>Comparative genomics, transcriptomics and evolutionary studies reveal genomic signatures of adaptation to plant cell wall in hemibiotrophic fungi.</title>
        <authorList>
            <consortium name="DOE Joint Genome Institute"/>
            <person name="Baroncelli R."/>
            <person name="Diaz J.F."/>
            <person name="Benocci T."/>
            <person name="Peng M."/>
            <person name="Battaglia E."/>
            <person name="Haridas S."/>
            <person name="Andreopoulos W."/>
            <person name="Labutti K."/>
            <person name="Pangilinan J."/>
            <person name="Floch G.L."/>
            <person name="Makela M.R."/>
            <person name="Henrissat B."/>
            <person name="Grigoriev I.V."/>
            <person name="Crouch J.A."/>
            <person name="De Vries R.P."/>
            <person name="Sukno S.A."/>
            <person name="Thon M.R."/>
        </authorList>
    </citation>
    <scope>NUCLEOTIDE SEQUENCE</scope>
    <source>
        <strain evidence="1">CBS 112980</strain>
    </source>
</reference>
<organism evidence="1 2">
    <name type="scientific">Glomerella acutata</name>
    <name type="common">Colletotrichum acutatum</name>
    <dbReference type="NCBI Taxonomy" id="27357"/>
    <lineage>
        <taxon>Eukaryota</taxon>
        <taxon>Fungi</taxon>
        <taxon>Dikarya</taxon>
        <taxon>Ascomycota</taxon>
        <taxon>Pezizomycotina</taxon>
        <taxon>Sordariomycetes</taxon>
        <taxon>Hypocreomycetidae</taxon>
        <taxon>Glomerellales</taxon>
        <taxon>Glomerellaceae</taxon>
        <taxon>Colletotrichum</taxon>
        <taxon>Colletotrichum acutatum species complex</taxon>
    </lineage>
</organism>
<dbReference type="EMBL" id="JAHMHS010000102">
    <property type="protein sequence ID" value="KAK1718166.1"/>
    <property type="molecule type" value="Genomic_DNA"/>
</dbReference>
<dbReference type="GeneID" id="85398519"/>
<comment type="caution">
    <text evidence="1">The sequence shown here is derived from an EMBL/GenBank/DDBJ whole genome shotgun (WGS) entry which is preliminary data.</text>
</comment>
<gene>
    <name evidence="1" type="ORF">BDZ83DRAFT_755491</name>
</gene>
<dbReference type="AlphaFoldDB" id="A0AAD8XCD2"/>
<proteinExistence type="predicted"/>
<sequence length="256" mass="28680">MKFSPIDPDIDSATPPILAAAFILHKLLGLHSLRPGPEPEPVALINGGKFNCGRNAPALGIATIWIPDLFTIVDGRLHHITLHWQFDLARRSGDQICYWDEINGQLLLYGLTREFPYEPAVARGPVEIFIEITNRPAVLPPGFWATEKVLIGPSWGLPGWVPWLPTEDPLFLSTERSLGGRPGTVGDLRWCGTCGKWLLAPYFFDHVGARANSRTCNRCIMRRDLRSQAYNSRDAWLVAKKPTMMWLRSGEAGYDH</sequence>